<dbReference type="Pfam" id="PF08843">
    <property type="entry name" value="AbiEii"/>
    <property type="match status" value="1"/>
</dbReference>
<dbReference type="OrthoDB" id="4084402at2"/>
<keyword evidence="2" id="KW-1185">Reference proteome</keyword>
<dbReference type="InterPro" id="IPR014942">
    <property type="entry name" value="AbiEii"/>
</dbReference>
<proteinExistence type="predicted"/>
<dbReference type="GO" id="GO:0016740">
    <property type="term" value="F:transferase activity"/>
    <property type="evidence" value="ECO:0007669"/>
    <property type="project" value="UniProtKB-KW"/>
</dbReference>
<evidence type="ECO:0000313" key="1">
    <source>
        <dbReference type="EMBL" id="TWD79763.1"/>
    </source>
</evidence>
<dbReference type="EMBL" id="VIVK01000001">
    <property type="protein sequence ID" value="TWD79763.1"/>
    <property type="molecule type" value="Genomic_DNA"/>
</dbReference>
<protein>
    <submittedName>
        <fullName evidence="1">Nucleotidyltransferase AbiEii toxin of type IV toxin-antitoxin system</fullName>
    </submittedName>
</protein>
<reference evidence="1 2" key="1">
    <citation type="submission" date="2019-06" db="EMBL/GenBank/DDBJ databases">
        <title>Sequencing the genomes of 1000 actinobacteria strains.</title>
        <authorList>
            <person name="Klenk H.-P."/>
        </authorList>
    </citation>
    <scope>NUCLEOTIDE SEQUENCE [LARGE SCALE GENOMIC DNA]</scope>
    <source>
        <strain evidence="1 2">DSM 24683</strain>
    </source>
</reference>
<dbReference type="Proteomes" id="UP000318380">
    <property type="component" value="Unassembled WGS sequence"/>
</dbReference>
<name>A0A561BLQ4_9ACTN</name>
<comment type="caution">
    <text evidence="1">The sequence shown here is derived from an EMBL/GenBank/DDBJ whole genome shotgun (WGS) entry which is preliminary data.</text>
</comment>
<accession>A0A561BLQ4</accession>
<dbReference type="AlphaFoldDB" id="A0A561BLQ4"/>
<evidence type="ECO:0000313" key="2">
    <source>
        <dbReference type="Proteomes" id="UP000318380"/>
    </source>
</evidence>
<gene>
    <name evidence="1" type="ORF">FB561_0828</name>
</gene>
<organism evidence="1 2">
    <name type="scientific">Kribbella amoyensis</name>
    <dbReference type="NCBI Taxonomy" id="996641"/>
    <lineage>
        <taxon>Bacteria</taxon>
        <taxon>Bacillati</taxon>
        <taxon>Actinomycetota</taxon>
        <taxon>Actinomycetes</taxon>
        <taxon>Propionibacteriales</taxon>
        <taxon>Kribbellaceae</taxon>
        <taxon>Kribbella</taxon>
    </lineage>
</organism>
<sequence length="300" mass="34029">MSEVRRRYKTPDSARAAVTDQLRMLAQDGRWRLGDLQRQYAYDQLVERLYRLDSKWVIKGATALLARRVSVRHTIDIDIYRPGQIVDVERMVREAAALDIADWMRFEVAQSRPVQAAGAEAARVGLRSFIGTKLWAAFQVDLVADGVVMIGEPDEVHPLTALNVGDREHTLWRAYPLVDHVADKVCAILETHGGRPSTRYKDLIDLVAITQQSSVPADLQRRAFVKEARRRTLTLPKSFDVPDVELWTRGYRSEARRTVGLQAVELEDALKLVKPFVDPLLAGPVAGRWVPENRSWELVD</sequence>
<keyword evidence="1" id="KW-0808">Transferase</keyword>